<dbReference type="CDD" id="cd16031">
    <property type="entry name" value="G6S_like"/>
    <property type="match status" value="1"/>
</dbReference>
<dbReference type="EMBL" id="FMZH01000022">
    <property type="protein sequence ID" value="SDE44907.1"/>
    <property type="molecule type" value="Genomic_DNA"/>
</dbReference>
<dbReference type="PANTHER" id="PTHR43108">
    <property type="entry name" value="N-ACETYLGLUCOSAMINE-6-SULFATASE FAMILY MEMBER"/>
    <property type="match status" value="1"/>
</dbReference>
<dbReference type="PROSITE" id="PS00149">
    <property type="entry name" value="SULFATASE_2"/>
    <property type="match status" value="1"/>
</dbReference>
<feature type="domain" description="N-sulphoglucosamine sulphohydrolase C-terminal" evidence="4">
    <location>
        <begin position="365"/>
        <end position="518"/>
    </location>
</feature>
<keyword evidence="2" id="KW-0378">Hydrolase</keyword>
<feature type="signal peptide" evidence="3">
    <location>
        <begin position="1"/>
        <end position="18"/>
    </location>
</feature>
<dbReference type="Proteomes" id="UP000199455">
    <property type="component" value="Unassembled WGS sequence"/>
</dbReference>
<dbReference type="GO" id="GO:0016787">
    <property type="term" value="F:hydrolase activity"/>
    <property type="evidence" value="ECO:0007669"/>
    <property type="project" value="UniProtKB-KW"/>
</dbReference>
<organism evidence="5 6">
    <name type="scientific">Pedobacter soli</name>
    <dbReference type="NCBI Taxonomy" id="390242"/>
    <lineage>
        <taxon>Bacteria</taxon>
        <taxon>Pseudomonadati</taxon>
        <taxon>Bacteroidota</taxon>
        <taxon>Sphingobacteriia</taxon>
        <taxon>Sphingobacteriales</taxon>
        <taxon>Sphingobacteriaceae</taxon>
        <taxon>Pedobacter</taxon>
    </lineage>
</organism>
<proteinExistence type="inferred from homology"/>
<name>A0A1G7D048_9SPHI</name>
<dbReference type="PANTHER" id="PTHR43108:SF6">
    <property type="entry name" value="N-SULPHOGLUCOSAMINE SULPHOHYDROLASE"/>
    <property type="match status" value="1"/>
</dbReference>
<dbReference type="Gene3D" id="3.40.720.10">
    <property type="entry name" value="Alkaline Phosphatase, subunit A"/>
    <property type="match status" value="2"/>
</dbReference>
<dbReference type="PROSITE" id="PS00523">
    <property type="entry name" value="SULFATASE_1"/>
    <property type="match status" value="1"/>
</dbReference>
<dbReference type="InterPro" id="IPR032506">
    <property type="entry name" value="SGSH_C"/>
</dbReference>
<dbReference type="STRING" id="390242.SAMN04488024_1223"/>
<dbReference type="SUPFAM" id="SSF53649">
    <property type="entry name" value="Alkaline phosphatase-like"/>
    <property type="match status" value="1"/>
</dbReference>
<dbReference type="InterPro" id="IPR017850">
    <property type="entry name" value="Alkaline_phosphatase_core_sf"/>
</dbReference>
<evidence type="ECO:0000313" key="6">
    <source>
        <dbReference type="Proteomes" id="UP000199455"/>
    </source>
</evidence>
<reference evidence="6" key="1">
    <citation type="submission" date="2016-10" db="EMBL/GenBank/DDBJ databases">
        <authorList>
            <person name="Varghese N."/>
            <person name="Submissions S."/>
        </authorList>
    </citation>
    <scope>NUCLEOTIDE SEQUENCE [LARGE SCALE GENOMIC DNA]</scope>
    <source>
        <strain evidence="6">DSM 18609</strain>
    </source>
</reference>
<protein>
    <submittedName>
        <fullName evidence="5">Arylsulfatase A</fullName>
    </submittedName>
</protein>
<evidence type="ECO:0000256" key="2">
    <source>
        <dbReference type="ARBA" id="ARBA00022801"/>
    </source>
</evidence>
<gene>
    <name evidence="5" type="ORF">SAMN04488024_1223</name>
</gene>
<dbReference type="InterPro" id="IPR024607">
    <property type="entry name" value="Sulfatase_CS"/>
</dbReference>
<dbReference type="RefSeq" id="WP_090773299.1">
    <property type="nucleotide sequence ID" value="NZ_FMZH01000022.1"/>
</dbReference>
<keyword evidence="3" id="KW-0732">Signal</keyword>
<keyword evidence="6" id="KW-1185">Reference proteome</keyword>
<accession>A0A1G7D048</accession>
<comment type="similarity">
    <text evidence="1">Belongs to the sulfatase family.</text>
</comment>
<feature type="chain" id="PRO_5011540231" evidence="3">
    <location>
        <begin position="19"/>
        <end position="537"/>
    </location>
</feature>
<dbReference type="Pfam" id="PF16347">
    <property type="entry name" value="SGSH_C"/>
    <property type="match status" value="1"/>
</dbReference>
<sequence length="537" mass="61902">MKKILVLLLLCIHTIAFAQHKQPNIIFILSDDHAYQAIGAYGNKLISTPNIDRLAKSGALFNNAIVSNAICGPSRAAFITGQYSHKNGYKVNDGVLDTNQRFLPEILSQNGYQTAWIGKWHLGSLPKGFDYWNVMPVQGHYFNPDFINQKNDTLLYHGYVTEVITELTKKYLKDRNPDKPFFLVVGEKATHREWLPDLQDLGAYDSVKFPLPATFYDDYKGRTAAAKQLMSVGDVLTLKTDLKINQPFGEKQKVNNQPAKPAVKGKEIEESMMRYYQQGEYARMDSVQSKAYRNYYGQLAKEFAQLNLTGNALKEWKFQRYMKDYYATAKSLDRNIGEILDYLDKNGLSENTIVIYASDQGFYLGEHGWFDKRFIYEESLRTPFIIRMPQLPALKDKKINQIISNVDWAPTILDFSGIAKPDFMQGKSFLPVLKNPQIKNWSKDGAYYHYYEYPGPHYVSPHFGIRTDDYVLVRFYKGTEAWELYDLKKDPSELNNIINDKHYSTIKTELKKKLNKLIVAYDDQEALKVFNQALQVN</sequence>
<evidence type="ECO:0000313" key="5">
    <source>
        <dbReference type="EMBL" id="SDE44907.1"/>
    </source>
</evidence>
<evidence type="ECO:0000256" key="1">
    <source>
        <dbReference type="ARBA" id="ARBA00008779"/>
    </source>
</evidence>
<evidence type="ECO:0000259" key="4">
    <source>
        <dbReference type="Pfam" id="PF16347"/>
    </source>
</evidence>
<evidence type="ECO:0000256" key="3">
    <source>
        <dbReference type="SAM" id="SignalP"/>
    </source>
</evidence>
<dbReference type="AlphaFoldDB" id="A0A1G7D048"/>